<protein>
    <recommendedName>
        <fullName evidence="2">DUF4773 domain-containing protein</fullName>
    </recommendedName>
</protein>
<evidence type="ECO:0000259" key="2">
    <source>
        <dbReference type="Pfam" id="PF15998"/>
    </source>
</evidence>
<proteinExistence type="predicted"/>
<evidence type="ECO:0000256" key="1">
    <source>
        <dbReference type="SAM" id="SignalP"/>
    </source>
</evidence>
<dbReference type="EMBL" id="HACG01042651">
    <property type="protein sequence ID" value="CEK89516.1"/>
    <property type="molecule type" value="Transcribed_RNA"/>
</dbReference>
<gene>
    <name evidence="3" type="primary">ORF171406</name>
</gene>
<name>A0A0B7BB67_9EUPU</name>
<dbReference type="PANTHER" id="PTHR36299:SF2">
    <property type="entry name" value="DUF4773 DOMAIN-CONTAINING PROTEIN"/>
    <property type="match status" value="1"/>
</dbReference>
<keyword evidence="1" id="KW-0732">Signal</keyword>
<dbReference type="InterPro" id="IPR031941">
    <property type="entry name" value="DUF4773"/>
</dbReference>
<organism evidence="3">
    <name type="scientific">Arion vulgaris</name>
    <dbReference type="NCBI Taxonomy" id="1028688"/>
    <lineage>
        <taxon>Eukaryota</taxon>
        <taxon>Metazoa</taxon>
        <taxon>Spiralia</taxon>
        <taxon>Lophotrochozoa</taxon>
        <taxon>Mollusca</taxon>
        <taxon>Gastropoda</taxon>
        <taxon>Heterobranchia</taxon>
        <taxon>Euthyneura</taxon>
        <taxon>Panpulmonata</taxon>
        <taxon>Eupulmonata</taxon>
        <taxon>Stylommatophora</taxon>
        <taxon>Helicina</taxon>
        <taxon>Arionoidea</taxon>
        <taxon>Arionidae</taxon>
        <taxon>Arion</taxon>
    </lineage>
</organism>
<dbReference type="AlphaFoldDB" id="A0A0B7BB67"/>
<sequence length="189" mass="21165">MLPRVCLIIVASLSVVSSMKIREIETAVKTDAVYLMHFMEKEYKEIITDLKFSNNSSCSCVNYTCGCCVDLVIPKISLNETGCLIMSYLPDEYGFQIVFTLNGLVIMSEKISVKNPPPICAPVPYAHELANICIRFYNLDYKEKQFSGCADIEVDLEGVVLKKYDLGCFHIPPSHKSLLYGRNATSTKP</sequence>
<feature type="chain" id="PRO_5002124638" description="DUF4773 domain-containing protein" evidence="1">
    <location>
        <begin position="19"/>
        <end position="189"/>
    </location>
</feature>
<accession>A0A0B7BB67</accession>
<dbReference type="PANTHER" id="PTHR36299">
    <property type="entry name" value="AGAP008005-PA"/>
    <property type="match status" value="1"/>
</dbReference>
<feature type="signal peptide" evidence="1">
    <location>
        <begin position="1"/>
        <end position="18"/>
    </location>
</feature>
<reference evidence="3" key="1">
    <citation type="submission" date="2014-12" db="EMBL/GenBank/DDBJ databases">
        <title>Insight into the proteome of Arion vulgaris.</title>
        <authorList>
            <person name="Aradska J."/>
            <person name="Bulat T."/>
            <person name="Smidak R."/>
            <person name="Sarate P."/>
            <person name="Gangsoo J."/>
            <person name="Sialana F."/>
            <person name="Bilban M."/>
            <person name="Lubec G."/>
        </authorList>
    </citation>
    <scope>NUCLEOTIDE SEQUENCE</scope>
    <source>
        <tissue evidence="3">Skin</tissue>
    </source>
</reference>
<evidence type="ECO:0000313" key="3">
    <source>
        <dbReference type="EMBL" id="CEK89516.1"/>
    </source>
</evidence>
<feature type="domain" description="DUF4773" evidence="2">
    <location>
        <begin position="58"/>
        <end position="171"/>
    </location>
</feature>
<dbReference type="Pfam" id="PF15998">
    <property type="entry name" value="DUF4773"/>
    <property type="match status" value="1"/>
</dbReference>